<accession>A0A0C9PN54</accession>
<comment type="caution">
    <text evidence="4">The sequence shown here is derived from an EMBL/GenBank/DDBJ whole genome shotgun (WGS) entry which is preliminary data.</text>
</comment>
<protein>
    <recommendedName>
        <fullName evidence="3">PF03932 family protein CutC</fullName>
    </recommendedName>
</protein>
<proteinExistence type="inferred from homology"/>
<dbReference type="AlphaFoldDB" id="A0A0C9PN54"/>
<dbReference type="SUPFAM" id="SSF110395">
    <property type="entry name" value="CutC-like"/>
    <property type="match status" value="1"/>
</dbReference>
<dbReference type="InterPro" id="IPR036822">
    <property type="entry name" value="CutC-like_dom_sf"/>
</dbReference>
<name>A0A0C9PN54_LACPA</name>
<gene>
    <name evidence="3" type="primary">cutC</name>
    <name evidence="4" type="ORF">LC0644_0975</name>
</gene>
<dbReference type="PANTHER" id="PTHR12598">
    <property type="entry name" value="COPPER HOMEOSTASIS PROTEIN CUTC"/>
    <property type="match status" value="1"/>
</dbReference>
<dbReference type="InterPro" id="IPR005627">
    <property type="entry name" value="CutC-like"/>
</dbReference>
<sequence>MLKEIAVENYTSIPKAIAAGADRIELNDNLAVGGTTVSKGVMAESTKYVHEHGRSLITMIRPRGGNFVYNDVELKIMEADLFEAQALGVDGVAFGALTPAGAIDEDAMTSLIAASAGMTVVFHMAFDAIPETKQFAAIDWLADHDVERILTHGGPLTTPITDTLPRLQAIINYAGDKISILPGGGITSQNAASIGETLGVKALHGTKLIAF</sequence>
<reference evidence="5" key="1">
    <citation type="submission" date="2014-05" db="EMBL/GenBank/DDBJ databases">
        <title>Whole genome sequencing of Lactobacillus casei NRIC0644.</title>
        <authorList>
            <person name="Atarashi H."/>
            <person name="Yoshida Y."/>
            <person name="Fujimura S."/>
            <person name="Tanaka N."/>
            <person name="Shiwa Y."/>
            <person name="Yoshikawa H."/>
            <person name="Okada S."/>
            <person name="Nakagawa J."/>
        </authorList>
    </citation>
    <scope>NUCLEOTIDE SEQUENCE [LARGE SCALE GENOMIC DNA]</scope>
    <source>
        <strain evidence="5">NRIC0644</strain>
    </source>
</reference>
<evidence type="ECO:0000313" key="5">
    <source>
        <dbReference type="Proteomes" id="UP000032552"/>
    </source>
</evidence>
<comment type="caution">
    <text evidence="3">Once thought to be involved in copper homeostasis, experiments in E.coli have shown this is not the case.</text>
</comment>
<dbReference type="Gene3D" id="3.20.20.380">
    <property type="entry name" value="Copper homeostasis (CutC) domain"/>
    <property type="match status" value="1"/>
</dbReference>
<dbReference type="Pfam" id="PF03932">
    <property type="entry name" value="CutC"/>
    <property type="match status" value="1"/>
</dbReference>
<organism evidence="4 5">
    <name type="scientific">Lacticaseibacillus paracasei NRIC 0644</name>
    <dbReference type="NCBI Taxonomy" id="1435038"/>
    <lineage>
        <taxon>Bacteria</taxon>
        <taxon>Bacillati</taxon>
        <taxon>Bacillota</taxon>
        <taxon>Bacilli</taxon>
        <taxon>Lactobacillales</taxon>
        <taxon>Lactobacillaceae</taxon>
        <taxon>Lacticaseibacillus</taxon>
    </lineage>
</organism>
<comment type="subcellular location">
    <subcellularLocation>
        <location evidence="3">Cytoplasm</location>
    </subcellularLocation>
</comment>
<evidence type="ECO:0000256" key="3">
    <source>
        <dbReference type="HAMAP-Rule" id="MF_00795"/>
    </source>
</evidence>
<comment type="similarity">
    <text evidence="1 3">Belongs to the CutC family.</text>
</comment>
<evidence type="ECO:0000256" key="1">
    <source>
        <dbReference type="ARBA" id="ARBA00007768"/>
    </source>
</evidence>
<dbReference type="GO" id="GO:0005507">
    <property type="term" value="F:copper ion binding"/>
    <property type="evidence" value="ECO:0007669"/>
    <property type="project" value="TreeGrafter"/>
</dbReference>
<evidence type="ECO:0000313" key="4">
    <source>
        <dbReference type="EMBL" id="GAN36386.1"/>
    </source>
</evidence>
<dbReference type="FunFam" id="3.20.20.380:FF:000003">
    <property type="entry name" value="Copper homeostasis protein CutC"/>
    <property type="match status" value="1"/>
</dbReference>
<dbReference type="Proteomes" id="UP000032552">
    <property type="component" value="Unassembled WGS sequence"/>
</dbReference>
<dbReference type="GO" id="GO:0005737">
    <property type="term" value="C:cytoplasm"/>
    <property type="evidence" value="ECO:0007669"/>
    <property type="project" value="UniProtKB-SubCell"/>
</dbReference>
<keyword evidence="2 3" id="KW-0963">Cytoplasm</keyword>
<dbReference type="PANTHER" id="PTHR12598:SF0">
    <property type="entry name" value="COPPER HOMEOSTASIS PROTEIN CUTC HOMOLOG"/>
    <property type="match status" value="1"/>
</dbReference>
<dbReference type="EMBL" id="BAYM01000077">
    <property type="protein sequence ID" value="GAN36386.1"/>
    <property type="molecule type" value="Genomic_DNA"/>
</dbReference>
<dbReference type="HAMAP" id="MF_00795">
    <property type="entry name" value="CutC"/>
    <property type="match status" value="1"/>
</dbReference>
<dbReference type="RefSeq" id="WP_003583942.1">
    <property type="nucleotide sequence ID" value="NZ_BAYM01000077.1"/>
</dbReference>
<evidence type="ECO:0000256" key="2">
    <source>
        <dbReference type="ARBA" id="ARBA00022490"/>
    </source>
</evidence>